<proteinExistence type="predicted"/>
<protein>
    <submittedName>
        <fullName evidence="1">Uncharacterized protein</fullName>
    </submittedName>
</protein>
<accession>A0ACB9CP07</accession>
<evidence type="ECO:0000313" key="1">
    <source>
        <dbReference type="EMBL" id="KAI3736027.1"/>
    </source>
</evidence>
<dbReference type="EMBL" id="CM042050">
    <property type="protein sequence ID" value="KAI3736027.1"/>
    <property type="molecule type" value="Genomic_DNA"/>
</dbReference>
<gene>
    <name evidence="1" type="ORF">L6452_15558</name>
</gene>
<evidence type="ECO:0000313" key="2">
    <source>
        <dbReference type="Proteomes" id="UP001055879"/>
    </source>
</evidence>
<dbReference type="Proteomes" id="UP001055879">
    <property type="component" value="Linkage Group LG04"/>
</dbReference>
<reference evidence="2" key="1">
    <citation type="journal article" date="2022" name="Mol. Ecol. Resour.">
        <title>The genomes of chicory, endive, great burdock and yacon provide insights into Asteraceae palaeo-polyploidization history and plant inulin production.</title>
        <authorList>
            <person name="Fan W."/>
            <person name="Wang S."/>
            <person name="Wang H."/>
            <person name="Wang A."/>
            <person name="Jiang F."/>
            <person name="Liu H."/>
            <person name="Zhao H."/>
            <person name="Xu D."/>
            <person name="Zhang Y."/>
        </authorList>
    </citation>
    <scope>NUCLEOTIDE SEQUENCE [LARGE SCALE GENOMIC DNA]</scope>
    <source>
        <strain evidence="2">cv. Niubang</strain>
    </source>
</reference>
<comment type="caution">
    <text evidence="1">The sequence shown here is derived from an EMBL/GenBank/DDBJ whole genome shotgun (WGS) entry which is preliminary data.</text>
</comment>
<organism evidence="1 2">
    <name type="scientific">Arctium lappa</name>
    <name type="common">Greater burdock</name>
    <name type="synonym">Lappa major</name>
    <dbReference type="NCBI Taxonomy" id="4217"/>
    <lineage>
        <taxon>Eukaryota</taxon>
        <taxon>Viridiplantae</taxon>
        <taxon>Streptophyta</taxon>
        <taxon>Embryophyta</taxon>
        <taxon>Tracheophyta</taxon>
        <taxon>Spermatophyta</taxon>
        <taxon>Magnoliopsida</taxon>
        <taxon>eudicotyledons</taxon>
        <taxon>Gunneridae</taxon>
        <taxon>Pentapetalae</taxon>
        <taxon>asterids</taxon>
        <taxon>campanulids</taxon>
        <taxon>Asterales</taxon>
        <taxon>Asteraceae</taxon>
        <taxon>Carduoideae</taxon>
        <taxon>Cardueae</taxon>
        <taxon>Arctiinae</taxon>
        <taxon>Arctium</taxon>
    </lineage>
</organism>
<name>A0ACB9CP07_ARCLA</name>
<keyword evidence="2" id="KW-1185">Reference proteome</keyword>
<reference evidence="1 2" key="2">
    <citation type="journal article" date="2022" name="Mol. Ecol. Resour.">
        <title>The genomes of chicory, endive, great burdock and yacon provide insights into Asteraceae paleo-polyploidization history and plant inulin production.</title>
        <authorList>
            <person name="Fan W."/>
            <person name="Wang S."/>
            <person name="Wang H."/>
            <person name="Wang A."/>
            <person name="Jiang F."/>
            <person name="Liu H."/>
            <person name="Zhao H."/>
            <person name="Xu D."/>
            <person name="Zhang Y."/>
        </authorList>
    </citation>
    <scope>NUCLEOTIDE SEQUENCE [LARGE SCALE GENOMIC DNA]</scope>
    <source>
        <strain evidence="2">cv. Niubang</strain>
    </source>
</reference>
<sequence>MEDRLRDLFVTEDSEDGLEFADHGNGANTTEYDLCLVGTDKFLGYETPPCKPMAHVGTFLDYDDKNKKTADKPYLRVRSLFDIRQPLKKGKKVKKSTGDWITCIFRYERLPSFCFICGLIGHIDRHCEQFFQTPEEDIVHAWEFSLRAPNKRLANLGGERWIKEEDDGSPMAVTRVTTAATLPGRGGRKLKMKKVTVNLLWILIISLL</sequence>